<dbReference type="AlphaFoldDB" id="A0A0C4FEH0"/>
<sequence>MGSAPCRAFDFQPFDWVPANPGTNVLLNYYEYGKHDEFNNSMSGTVSYGTSLDSHIGVVRYLHYDAIFDHPYIIDLIVPYGALSNGKIGGEKLRSASGVADPVASFGYWLINQPEQQRYLSGVVFITLPIGTYDKGRALNLGGNRWQTDVQVDFTQGFLDKFTID</sequence>
<reference evidence="1" key="2">
    <citation type="submission" date="2016-05" db="EMBL/GenBank/DDBJ databases">
        <title>Comparative analysis highlights variable genome content of wheat rusts and divergence of the mating loci.</title>
        <authorList>
            <person name="Cuomo C.A."/>
            <person name="Bakkeren G."/>
            <person name="Szabo L."/>
            <person name="Khalil H."/>
            <person name="Joly D."/>
            <person name="Goldberg J."/>
            <person name="Young S."/>
            <person name="Zeng Q."/>
            <person name="Fellers J."/>
        </authorList>
    </citation>
    <scope>NUCLEOTIDE SEQUENCE [LARGE SCALE GENOMIC DNA]</scope>
    <source>
        <strain evidence="1">1-1 BBBD Race 1</strain>
    </source>
</reference>
<evidence type="ECO:0008006" key="4">
    <source>
        <dbReference type="Google" id="ProtNLM"/>
    </source>
</evidence>
<evidence type="ECO:0000313" key="1">
    <source>
        <dbReference type="EMBL" id="OAV84586.1"/>
    </source>
</evidence>
<accession>A0A0C4FEH0</accession>
<organism evidence="2 3">
    <name type="scientific">Puccinia triticina (isolate 1-1 / race 1 (BBBD))</name>
    <name type="common">Brown leaf rust fungus</name>
    <dbReference type="NCBI Taxonomy" id="630390"/>
    <lineage>
        <taxon>Eukaryota</taxon>
        <taxon>Fungi</taxon>
        <taxon>Dikarya</taxon>
        <taxon>Basidiomycota</taxon>
        <taxon>Pucciniomycotina</taxon>
        <taxon>Pucciniomycetes</taxon>
        <taxon>Pucciniales</taxon>
        <taxon>Pucciniaceae</taxon>
        <taxon>Puccinia</taxon>
    </lineage>
</organism>
<proteinExistence type="predicted"/>
<dbReference type="Proteomes" id="UP000005240">
    <property type="component" value="Unassembled WGS sequence"/>
</dbReference>
<reference evidence="1" key="1">
    <citation type="submission" date="2009-11" db="EMBL/GenBank/DDBJ databases">
        <authorList>
            <consortium name="The Broad Institute Genome Sequencing Platform"/>
            <person name="Ward D."/>
            <person name="Feldgarden M."/>
            <person name="Earl A."/>
            <person name="Young S.K."/>
            <person name="Zeng Q."/>
            <person name="Koehrsen M."/>
            <person name="Alvarado L."/>
            <person name="Berlin A."/>
            <person name="Bochicchio J."/>
            <person name="Borenstein D."/>
            <person name="Chapman S.B."/>
            <person name="Chen Z."/>
            <person name="Engels R."/>
            <person name="Freedman E."/>
            <person name="Gellesch M."/>
            <person name="Goldberg J."/>
            <person name="Griggs A."/>
            <person name="Gujja S."/>
            <person name="Heilman E."/>
            <person name="Heiman D."/>
            <person name="Hepburn T."/>
            <person name="Howarth C."/>
            <person name="Jen D."/>
            <person name="Larson L."/>
            <person name="Lewis B."/>
            <person name="Mehta T."/>
            <person name="Park D."/>
            <person name="Pearson M."/>
            <person name="Roberts A."/>
            <person name="Saif S."/>
            <person name="Shea T."/>
            <person name="Shenoy N."/>
            <person name="Sisk P."/>
            <person name="Stolte C."/>
            <person name="Sykes S."/>
            <person name="Thomson T."/>
            <person name="Walk T."/>
            <person name="White J."/>
            <person name="Yandava C."/>
            <person name="Izard J."/>
            <person name="Baranova O.V."/>
            <person name="Blanton J.M."/>
            <person name="Tanner A.C."/>
            <person name="Dewhirst F.E."/>
            <person name="Haas B."/>
            <person name="Nusbaum C."/>
            <person name="Birren B."/>
        </authorList>
    </citation>
    <scope>NUCLEOTIDE SEQUENCE [LARGE SCALE GENOMIC DNA]</scope>
    <source>
        <strain evidence="1">1-1 BBBD Race 1</strain>
    </source>
</reference>
<reference evidence="2 3" key="3">
    <citation type="journal article" date="2017" name="G3 (Bethesda)">
        <title>Comparative analysis highlights variable genome content of wheat rusts and divergence of the mating loci.</title>
        <authorList>
            <person name="Cuomo C.A."/>
            <person name="Bakkeren G."/>
            <person name="Khalil H.B."/>
            <person name="Panwar V."/>
            <person name="Joly D."/>
            <person name="Linning R."/>
            <person name="Sakthikumar S."/>
            <person name="Song X."/>
            <person name="Adiconis X."/>
            <person name="Fan L."/>
            <person name="Goldberg J.M."/>
            <person name="Levin J.Z."/>
            <person name="Young S."/>
            <person name="Zeng Q."/>
            <person name="Anikster Y."/>
            <person name="Bruce M."/>
            <person name="Wang M."/>
            <person name="Yin C."/>
            <person name="McCallum B."/>
            <person name="Szabo L.J."/>
            <person name="Hulbert S."/>
            <person name="Chen X."/>
            <person name="Fellers J.P."/>
        </authorList>
    </citation>
    <scope>NUCLEOTIDE SEQUENCE</scope>
    <source>
        <strain evidence="2">isolate 1-1 / race 1 (BBBD)</strain>
        <strain evidence="3">Isolate 1-1 / race 1 (BBBD)</strain>
    </source>
</reference>
<reference evidence="2" key="4">
    <citation type="submission" date="2025-05" db="UniProtKB">
        <authorList>
            <consortium name="EnsemblFungi"/>
        </authorList>
    </citation>
    <scope>IDENTIFICATION</scope>
    <source>
        <strain evidence="2">isolate 1-1 / race 1 (BBBD)</strain>
    </source>
</reference>
<gene>
    <name evidence="1" type="ORF">PTTG_11626</name>
</gene>
<evidence type="ECO:0000313" key="3">
    <source>
        <dbReference type="Proteomes" id="UP000005240"/>
    </source>
</evidence>
<keyword evidence="3" id="KW-1185">Reference proteome</keyword>
<evidence type="ECO:0000313" key="2">
    <source>
        <dbReference type="EnsemblFungi" id="PTTG_11626-t43_1-p1"/>
    </source>
</evidence>
<protein>
    <recommendedName>
        <fullName evidence="4">Transporter</fullName>
    </recommendedName>
</protein>
<dbReference type="VEuPathDB" id="FungiDB:PTTG_11626"/>
<dbReference type="EMBL" id="ADAS02014689">
    <property type="protein sequence ID" value="OAV84586.1"/>
    <property type="molecule type" value="Genomic_DNA"/>
</dbReference>
<name>A0A0C4FEH0_PUCT1</name>
<dbReference type="InterPro" id="IPR025737">
    <property type="entry name" value="FApF"/>
</dbReference>
<dbReference type="Pfam" id="PF13557">
    <property type="entry name" value="Phenol_MetA_deg"/>
    <property type="match status" value="1"/>
</dbReference>
<dbReference type="EnsemblFungi" id="PTTG_11626-t43_1">
    <property type="protein sequence ID" value="PTTG_11626-t43_1-p1"/>
    <property type="gene ID" value="PTTG_11626"/>
</dbReference>